<dbReference type="NCBIfam" id="NF000940">
    <property type="entry name" value="PRK00094.1-2"/>
    <property type="match status" value="1"/>
</dbReference>
<evidence type="ECO:0000256" key="3">
    <source>
        <dbReference type="ARBA" id="ARBA00022857"/>
    </source>
</evidence>
<keyword evidence="16" id="KW-1185">Reference proteome</keyword>
<feature type="binding site" evidence="13">
    <location>
        <position position="13"/>
    </location>
    <ligand>
        <name>NADPH</name>
        <dbReference type="ChEBI" id="CHEBI:57783"/>
    </ligand>
</feature>
<feature type="binding site" evidence="13">
    <location>
        <position position="281"/>
    </location>
    <ligand>
        <name>NADPH</name>
        <dbReference type="ChEBI" id="CHEBI:57783"/>
    </ligand>
</feature>
<keyword evidence="13" id="KW-0963">Cytoplasm</keyword>
<organism evidence="15 16">
    <name type="scientific">Wenzhouxiangella marina</name>
    <dbReference type="NCBI Taxonomy" id="1579979"/>
    <lineage>
        <taxon>Bacteria</taxon>
        <taxon>Pseudomonadati</taxon>
        <taxon>Pseudomonadota</taxon>
        <taxon>Gammaproteobacteria</taxon>
        <taxon>Chromatiales</taxon>
        <taxon>Wenzhouxiangellaceae</taxon>
        <taxon>Wenzhouxiangella</taxon>
    </lineage>
</organism>
<keyword evidence="8 13" id="KW-1208">Phospholipid metabolism</keyword>
<dbReference type="PANTHER" id="PTHR11728">
    <property type="entry name" value="GLYCEROL-3-PHOSPHATE DEHYDROGENASE"/>
    <property type="match status" value="1"/>
</dbReference>
<feature type="binding site" evidence="13">
    <location>
        <position position="50"/>
    </location>
    <ligand>
        <name>NADPH</name>
        <dbReference type="ChEBI" id="CHEBI:57783"/>
    </ligand>
</feature>
<dbReference type="STRING" id="1579979.WM2015_1603"/>
<dbReference type="KEGG" id="wma:WM2015_1603"/>
<dbReference type="GO" id="GO:0046167">
    <property type="term" value="P:glycerol-3-phosphate biosynthetic process"/>
    <property type="evidence" value="ECO:0007669"/>
    <property type="project" value="UniProtKB-UniRule"/>
</dbReference>
<accession>A0A0K0XWB8</accession>
<evidence type="ECO:0000256" key="9">
    <source>
        <dbReference type="ARBA" id="ARBA00052716"/>
    </source>
</evidence>
<evidence type="ECO:0000256" key="8">
    <source>
        <dbReference type="ARBA" id="ARBA00023264"/>
    </source>
</evidence>
<dbReference type="Proteomes" id="UP000066624">
    <property type="component" value="Chromosome"/>
</dbReference>
<feature type="binding site" evidence="13">
    <location>
        <position position="12"/>
    </location>
    <ligand>
        <name>NADPH</name>
        <dbReference type="ChEBI" id="CHEBI:57783"/>
    </ligand>
</feature>
<comment type="catalytic activity">
    <reaction evidence="13">
        <text>sn-glycerol 3-phosphate + NAD(+) = dihydroxyacetone phosphate + NADH + H(+)</text>
        <dbReference type="Rhea" id="RHEA:11092"/>
        <dbReference type="ChEBI" id="CHEBI:15378"/>
        <dbReference type="ChEBI" id="CHEBI:57540"/>
        <dbReference type="ChEBI" id="CHEBI:57597"/>
        <dbReference type="ChEBI" id="CHEBI:57642"/>
        <dbReference type="ChEBI" id="CHEBI:57945"/>
        <dbReference type="EC" id="1.1.1.94"/>
    </reaction>
</comment>
<reference evidence="15 16" key="1">
    <citation type="submission" date="2015-07" db="EMBL/GenBank/DDBJ databases">
        <authorList>
            <person name="Noorani M."/>
        </authorList>
    </citation>
    <scope>NUCLEOTIDE SEQUENCE [LARGE SCALE GENOMIC DNA]</scope>
    <source>
        <strain evidence="15 16">KCTC 42284</strain>
    </source>
</reference>
<keyword evidence="4 13" id="KW-0560">Oxidoreductase</keyword>
<evidence type="ECO:0000256" key="10">
    <source>
        <dbReference type="ARBA" id="ARBA00066687"/>
    </source>
</evidence>
<comment type="caution">
    <text evidence="13">Lacks conserved residue(s) required for the propagation of feature annotation.</text>
</comment>
<evidence type="ECO:0000256" key="11">
    <source>
        <dbReference type="ARBA" id="ARBA00069372"/>
    </source>
</evidence>
<dbReference type="EMBL" id="CP012154">
    <property type="protein sequence ID" value="AKS41973.1"/>
    <property type="molecule type" value="Genomic_DNA"/>
</dbReference>
<feature type="binding site" evidence="13">
    <location>
        <position position="140"/>
    </location>
    <ligand>
        <name>NADPH</name>
        <dbReference type="ChEBI" id="CHEBI:57783"/>
    </ligand>
</feature>
<evidence type="ECO:0000256" key="6">
    <source>
        <dbReference type="ARBA" id="ARBA00023098"/>
    </source>
</evidence>
<keyword evidence="13" id="KW-0547">Nucleotide-binding</keyword>
<dbReference type="InterPro" id="IPR006168">
    <property type="entry name" value="G3P_DH_NAD-dep"/>
</dbReference>
<dbReference type="Pfam" id="PF01210">
    <property type="entry name" value="NAD_Gly3P_dh_N"/>
    <property type="match status" value="1"/>
</dbReference>
<feature type="binding site" evidence="13">
    <location>
        <position position="191"/>
    </location>
    <ligand>
        <name>sn-glycerol 3-phosphate</name>
        <dbReference type="ChEBI" id="CHEBI:57597"/>
    </ligand>
</feature>
<feature type="binding site" evidence="13">
    <location>
        <position position="255"/>
    </location>
    <ligand>
        <name>sn-glycerol 3-phosphate</name>
        <dbReference type="ChEBI" id="CHEBI:57597"/>
    </ligand>
</feature>
<gene>
    <name evidence="13" type="primary">gpsA</name>
    <name evidence="15" type="ORF">WM2015_1603</name>
</gene>
<dbReference type="Pfam" id="PF07479">
    <property type="entry name" value="NAD_Gly3P_dh_C"/>
    <property type="match status" value="1"/>
</dbReference>
<keyword evidence="2 13" id="KW-0444">Lipid biosynthesis</keyword>
<dbReference type="GO" id="GO:0005975">
    <property type="term" value="P:carbohydrate metabolic process"/>
    <property type="evidence" value="ECO:0007669"/>
    <property type="project" value="InterPro"/>
</dbReference>
<keyword evidence="5 13" id="KW-0520">NAD</keyword>
<dbReference type="FunFam" id="3.40.50.720:FF:000019">
    <property type="entry name" value="Glycerol-3-phosphate dehydrogenase [NAD(P)+]"/>
    <property type="match status" value="1"/>
</dbReference>
<evidence type="ECO:0000256" key="14">
    <source>
        <dbReference type="RuleBase" id="RU000437"/>
    </source>
</evidence>
<dbReference type="InterPro" id="IPR036291">
    <property type="entry name" value="NAD(P)-bd_dom_sf"/>
</dbReference>
<feature type="binding site" evidence="13">
    <location>
        <position position="33"/>
    </location>
    <ligand>
        <name>NADPH</name>
        <dbReference type="ChEBI" id="CHEBI:57783"/>
    </ligand>
</feature>
<feature type="binding site" evidence="13">
    <location>
        <position position="136"/>
    </location>
    <ligand>
        <name>sn-glycerol 3-phosphate</name>
        <dbReference type="ChEBI" id="CHEBI:57597"/>
    </ligand>
</feature>
<dbReference type="GO" id="GO:0046168">
    <property type="term" value="P:glycerol-3-phosphate catabolic process"/>
    <property type="evidence" value="ECO:0007669"/>
    <property type="project" value="InterPro"/>
</dbReference>
<dbReference type="EC" id="1.1.1.94" evidence="10 13"/>
<feature type="binding site" evidence="13">
    <location>
        <position position="254"/>
    </location>
    <ligand>
        <name>sn-glycerol 3-phosphate</name>
        <dbReference type="ChEBI" id="CHEBI:57597"/>
    </ligand>
</feature>
<evidence type="ECO:0000256" key="5">
    <source>
        <dbReference type="ARBA" id="ARBA00023027"/>
    </source>
</evidence>
<dbReference type="GO" id="GO:0046474">
    <property type="term" value="P:glycerophospholipid biosynthetic process"/>
    <property type="evidence" value="ECO:0007669"/>
    <property type="project" value="TreeGrafter"/>
</dbReference>
<dbReference type="HAMAP" id="MF_00394">
    <property type="entry name" value="NAD_Glyc3P_dehydrog"/>
    <property type="match status" value="1"/>
</dbReference>
<dbReference type="InterPro" id="IPR008927">
    <property type="entry name" value="6-PGluconate_DH-like_C_sf"/>
</dbReference>
<dbReference type="PIRSF" id="PIRSF000114">
    <property type="entry name" value="Glycerol-3-P_dh"/>
    <property type="match status" value="1"/>
</dbReference>
<comment type="similarity">
    <text evidence="1 13 14">Belongs to the NAD-dependent glycerol-3-phosphate dehydrogenase family.</text>
</comment>
<keyword evidence="7 13" id="KW-0594">Phospholipid biosynthesis</keyword>
<dbReference type="Gene3D" id="3.40.50.720">
    <property type="entry name" value="NAD(P)-binding Rossmann-like Domain"/>
    <property type="match status" value="1"/>
</dbReference>
<evidence type="ECO:0000256" key="7">
    <source>
        <dbReference type="ARBA" id="ARBA00023209"/>
    </source>
</evidence>
<evidence type="ECO:0000256" key="1">
    <source>
        <dbReference type="ARBA" id="ARBA00011009"/>
    </source>
</evidence>
<dbReference type="PANTHER" id="PTHR11728:SF1">
    <property type="entry name" value="GLYCEROL-3-PHOSPHATE DEHYDROGENASE [NAD(+)] 2, CHLOROPLASTIC"/>
    <property type="match status" value="1"/>
</dbReference>
<evidence type="ECO:0000256" key="2">
    <source>
        <dbReference type="ARBA" id="ARBA00022516"/>
    </source>
</evidence>
<dbReference type="GO" id="GO:0005829">
    <property type="term" value="C:cytosol"/>
    <property type="evidence" value="ECO:0007669"/>
    <property type="project" value="TreeGrafter"/>
</dbReference>
<feature type="binding site" evidence="13">
    <location>
        <position position="107"/>
    </location>
    <ligand>
        <name>sn-glycerol 3-phosphate</name>
        <dbReference type="ChEBI" id="CHEBI:57597"/>
    </ligand>
</feature>
<protein>
    <recommendedName>
        <fullName evidence="11 13">Glycerol-3-phosphate dehydrogenase [NAD(P)+]</fullName>
        <ecNumber evidence="10 13">1.1.1.94</ecNumber>
    </recommendedName>
    <alternativeName>
        <fullName evidence="13">NAD(P)(+)-dependent glycerol-3-phosphate dehydrogenase</fullName>
    </alternativeName>
    <alternativeName>
        <fullName evidence="12 13">NAD(P)H-dependent dihydroxyacetone-phosphate reductase</fullName>
    </alternativeName>
</protein>
<comment type="catalytic activity">
    <reaction evidence="9">
        <text>sn-glycerol 3-phosphate + NADP(+) = dihydroxyacetone phosphate + NADPH + H(+)</text>
        <dbReference type="Rhea" id="RHEA:11096"/>
        <dbReference type="ChEBI" id="CHEBI:15378"/>
        <dbReference type="ChEBI" id="CHEBI:57597"/>
        <dbReference type="ChEBI" id="CHEBI:57642"/>
        <dbReference type="ChEBI" id="CHEBI:57783"/>
        <dbReference type="ChEBI" id="CHEBI:58349"/>
        <dbReference type="EC" id="1.1.1.94"/>
    </reaction>
    <physiologicalReaction direction="right-to-left" evidence="9">
        <dbReference type="Rhea" id="RHEA:11098"/>
    </physiologicalReaction>
</comment>
<dbReference type="UniPathway" id="UPA00940"/>
<keyword evidence="3 13" id="KW-0521">NADP</keyword>
<feature type="binding site" evidence="13">
    <location>
        <position position="279"/>
    </location>
    <ligand>
        <name>NADPH</name>
        <dbReference type="ChEBI" id="CHEBI:57783"/>
    </ligand>
</feature>
<sequence length="333" mass="35404">MSARIAVLGAGSWGTALALQLARQGHEVRLWARDPAQAEAMQRDRVNERYLPGFALPENLSVSADFDACLADVDRLLVVTPSHAFPETLERLAPHLTPEMGLAWASKGFEPGSGRLLHVVAEERFGTAMPLALITGPSFAKEVAAGLPTAVTVAASSPEFGETWAGLLHGSGFRAYYTSDLTGAELGGAVKNVLAVACGMADGLELGANTRAALITRGLAETMRLGKAMDADPRTLMGLAGIGDLVLTCTGDLSRNRRLGLALGRGQSVDEAVAEIGQVVEGIKTSQETMRLAERYGVDMPITEQVHGILFKGWNARTGVKVLMERDLKRETE</sequence>
<dbReference type="SUPFAM" id="SSF48179">
    <property type="entry name" value="6-phosphogluconate dehydrogenase C-terminal domain-like"/>
    <property type="match status" value="1"/>
</dbReference>
<dbReference type="PATRIC" id="fig|1579979.3.peg.1643"/>
<dbReference type="Gene3D" id="1.10.1040.10">
    <property type="entry name" value="N-(1-d-carboxylethyl)-l-norvaline Dehydrogenase, domain 2"/>
    <property type="match status" value="1"/>
</dbReference>
<dbReference type="GO" id="GO:0051287">
    <property type="term" value="F:NAD binding"/>
    <property type="evidence" value="ECO:0007669"/>
    <property type="project" value="InterPro"/>
</dbReference>
<dbReference type="InterPro" id="IPR011128">
    <property type="entry name" value="G3P_DH_NAD-dep_N"/>
</dbReference>
<dbReference type="GO" id="GO:0141153">
    <property type="term" value="F:glycerol-3-phosphate dehydrogenase (NADP+) activity"/>
    <property type="evidence" value="ECO:0007669"/>
    <property type="project" value="RHEA"/>
</dbReference>
<dbReference type="SUPFAM" id="SSF51735">
    <property type="entry name" value="NAD(P)-binding Rossmann-fold domains"/>
    <property type="match status" value="1"/>
</dbReference>
<evidence type="ECO:0000256" key="4">
    <source>
        <dbReference type="ARBA" id="ARBA00023002"/>
    </source>
</evidence>
<dbReference type="RefSeq" id="WP_049725572.1">
    <property type="nucleotide sequence ID" value="NZ_CP012154.1"/>
</dbReference>
<feature type="active site" description="Proton acceptor" evidence="13">
    <location>
        <position position="191"/>
    </location>
</feature>
<dbReference type="PRINTS" id="PR00077">
    <property type="entry name" value="GPDHDRGNASE"/>
</dbReference>
<feature type="binding site" evidence="13">
    <location>
        <position position="107"/>
    </location>
    <ligand>
        <name>NADPH</name>
        <dbReference type="ChEBI" id="CHEBI:57783"/>
    </ligand>
</feature>
<evidence type="ECO:0000313" key="16">
    <source>
        <dbReference type="Proteomes" id="UP000066624"/>
    </source>
</evidence>
<feature type="binding site" evidence="13">
    <location>
        <position position="244"/>
    </location>
    <ligand>
        <name>sn-glycerol 3-phosphate</name>
        <dbReference type="ChEBI" id="CHEBI:57597"/>
    </ligand>
</feature>
<feature type="binding site" evidence="13">
    <location>
        <position position="255"/>
    </location>
    <ligand>
        <name>NADPH</name>
        <dbReference type="ChEBI" id="CHEBI:57783"/>
    </ligand>
</feature>
<proteinExistence type="inferred from homology"/>
<dbReference type="FunFam" id="1.10.1040.10:FF:000001">
    <property type="entry name" value="Glycerol-3-phosphate dehydrogenase [NAD(P)+]"/>
    <property type="match status" value="1"/>
</dbReference>
<comment type="subcellular location">
    <subcellularLocation>
        <location evidence="13">Cytoplasm</location>
    </subcellularLocation>
</comment>
<dbReference type="PROSITE" id="PS00957">
    <property type="entry name" value="NAD_G3PDH"/>
    <property type="match status" value="1"/>
</dbReference>
<dbReference type="InterPro" id="IPR006109">
    <property type="entry name" value="G3P_DH_NAD-dep_C"/>
</dbReference>
<evidence type="ECO:0000313" key="15">
    <source>
        <dbReference type="EMBL" id="AKS41973.1"/>
    </source>
</evidence>
<dbReference type="NCBIfam" id="NF000942">
    <property type="entry name" value="PRK00094.1-4"/>
    <property type="match status" value="1"/>
</dbReference>
<dbReference type="InterPro" id="IPR013328">
    <property type="entry name" value="6PGD_dom2"/>
</dbReference>
<name>A0A0K0XWB8_9GAMM</name>
<feature type="binding site" evidence="13">
    <location>
        <position position="256"/>
    </location>
    <ligand>
        <name>sn-glycerol 3-phosphate</name>
        <dbReference type="ChEBI" id="CHEBI:57597"/>
    </ligand>
</feature>
<dbReference type="AlphaFoldDB" id="A0A0K0XWB8"/>
<evidence type="ECO:0000256" key="13">
    <source>
        <dbReference type="HAMAP-Rule" id="MF_00394"/>
    </source>
</evidence>
<keyword evidence="6 13" id="KW-0443">Lipid metabolism</keyword>
<dbReference type="GO" id="GO:0141152">
    <property type="term" value="F:glycerol-3-phosphate dehydrogenase (NAD+) activity"/>
    <property type="evidence" value="ECO:0007669"/>
    <property type="project" value="RHEA"/>
</dbReference>
<evidence type="ECO:0000256" key="12">
    <source>
        <dbReference type="ARBA" id="ARBA00080511"/>
    </source>
</evidence>
<comment type="pathway">
    <text evidence="13">Membrane lipid metabolism; glycerophospholipid metabolism.</text>
</comment>
<comment type="function">
    <text evidence="13">Catalyzes the reduction of the glycolytic intermediate dihydroxyacetone phosphate (DHAP) to sn-glycerol 3-phosphate (G3P), the key precursor for phospholipid synthesis.</text>
</comment>
<feature type="binding site" evidence="13">
    <location>
        <position position="138"/>
    </location>
    <ligand>
        <name>sn-glycerol 3-phosphate</name>
        <dbReference type="ChEBI" id="CHEBI:57597"/>
    </ligand>
</feature>